<accession>A0A2R6P5Y7</accession>
<sequence length="105" mass="12023">MDWPSQQMRWFWSLRPTRPSVTEHPIHQTMSWGTLWATLPSLSLTSPPPPCLWLLINLVRCLCIGESLLMGMWPLPMMLICLKVLVASLLLLSLKDVSTPQQLEN</sequence>
<name>A0A2R6P5Y7_ACTCC</name>
<keyword evidence="1" id="KW-0472">Membrane</keyword>
<reference evidence="3" key="2">
    <citation type="journal article" date="2018" name="BMC Genomics">
        <title>A manually annotated Actinidia chinensis var. chinensis (kiwifruit) genome highlights the challenges associated with draft genomes and gene prediction in plants.</title>
        <authorList>
            <person name="Pilkington S.M."/>
            <person name="Crowhurst R."/>
            <person name="Hilario E."/>
            <person name="Nardozza S."/>
            <person name="Fraser L."/>
            <person name="Peng Y."/>
            <person name="Gunaseelan K."/>
            <person name="Simpson R."/>
            <person name="Tahir J."/>
            <person name="Deroles S.C."/>
            <person name="Templeton K."/>
            <person name="Luo Z."/>
            <person name="Davy M."/>
            <person name="Cheng C."/>
            <person name="McNeilage M."/>
            <person name="Scaglione D."/>
            <person name="Liu Y."/>
            <person name="Zhang Q."/>
            <person name="Datson P."/>
            <person name="De Silva N."/>
            <person name="Gardiner S.E."/>
            <person name="Bassett H."/>
            <person name="Chagne D."/>
            <person name="McCallum J."/>
            <person name="Dzierzon H."/>
            <person name="Deng C."/>
            <person name="Wang Y.Y."/>
            <person name="Barron L."/>
            <person name="Manako K."/>
            <person name="Bowen J."/>
            <person name="Foster T.M."/>
            <person name="Erridge Z.A."/>
            <person name="Tiffin H."/>
            <person name="Waite C.N."/>
            <person name="Davies K.M."/>
            <person name="Grierson E.P."/>
            <person name="Laing W.A."/>
            <person name="Kirk R."/>
            <person name="Chen X."/>
            <person name="Wood M."/>
            <person name="Montefiori M."/>
            <person name="Brummell D.A."/>
            <person name="Schwinn K.E."/>
            <person name="Catanach A."/>
            <person name="Fullerton C."/>
            <person name="Li D."/>
            <person name="Meiyalaghan S."/>
            <person name="Nieuwenhuizen N."/>
            <person name="Read N."/>
            <person name="Prakash R."/>
            <person name="Hunter D."/>
            <person name="Zhang H."/>
            <person name="McKenzie M."/>
            <person name="Knabel M."/>
            <person name="Harris A."/>
            <person name="Allan A.C."/>
            <person name="Gleave A."/>
            <person name="Chen A."/>
            <person name="Janssen B.J."/>
            <person name="Plunkett B."/>
            <person name="Ampomah-Dwamena C."/>
            <person name="Voogd C."/>
            <person name="Leif D."/>
            <person name="Lafferty D."/>
            <person name="Souleyre E.J.F."/>
            <person name="Varkonyi-Gasic E."/>
            <person name="Gambi F."/>
            <person name="Hanley J."/>
            <person name="Yao J.L."/>
            <person name="Cheung J."/>
            <person name="David K.M."/>
            <person name="Warren B."/>
            <person name="Marsh K."/>
            <person name="Snowden K.C."/>
            <person name="Lin-Wang K."/>
            <person name="Brian L."/>
            <person name="Martinez-Sanchez M."/>
            <person name="Wang M."/>
            <person name="Ileperuma N."/>
            <person name="Macnee N."/>
            <person name="Campin R."/>
            <person name="McAtee P."/>
            <person name="Drummond R.S.M."/>
            <person name="Espley R.V."/>
            <person name="Ireland H.S."/>
            <person name="Wu R."/>
            <person name="Atkinson R.G."/>
            <person name="Karunairetnam S."/>
            <person name="Bulley S."/>
            <person name="Chunkath S."/>
            <person name="Hanley Z."/>
            <person name="Storey R."/>
            <person name="Thrimawithana A.H."/>
            <person name="Thomson S."/>
            <person name="David C."/>
            <person name="Testolin R."/>
            <person name="Huang H."/>
            <person name="Hellens R.P."/>
            <person name="Schaffer R.J."/>
        </authorList>
    </citation>
    <scope>NUCLEOTIDE SEQUENCE [LARGE SCALE GENOMIC DNA]</scope>
    <source>
        <strain evidence="3">cv. Red5</strain>
    </source>
</reference>
<proteinExistence type="predicted"/>
<dbReference type="Proteomes" id="UP000241394">
    <property type="component" value="Chromosome LG28"/>
</dbReference>
<dbReference type="Gramene" id="PSR86060">
    <property type="protein sequence ID" value="PSR86060"/>
    <property type="gene ID" value="CEY00_Acc31689"/>
</dbReference>
<evidence type="ECO:0000256" key="1">
    <source>
        <dbReference type="SAM" id="Phobius"/>
    </source>
</evidence>
<keyword evidence="3" id="KW-1185">Reference proteome</keyword>
<keyword evidence="1" id="KW-1133">Transmembrane helix</keyword>
<evidence type="ECO:0000313" key="3">
    <source>
        <dbReference type="Proteomes" id="UP000241394"/>
    </source>
</evidence>
<protein>
    <submittedName>
        <fullName evidence="2">Stem-specific protein</fullName>
    </submittedName>
</protein>
<organism evidence="2 3">
    <name type="scientific">Actinidia chinensis var. chinensis</name>
    <name type="common">Chinese soft-hair kiwi</name>
    <dbReference type="NCBI Taxonomy" id="1590841"/>
    <lineage>
        <taxon>Eukaryota</taxon>
        <taxon>Viridiplantae</taxon>
        <taxon>Streptophyta</taxon>
        <taxon>Embryophyta</taxon>
        <taxon>Tracheophyta</taxon>
        <taxon>Spermatophyta</taxon>
        <taxon>Magnoliopsida</taxon>
        <taxon>eudicotyledons</taxon>
        <taxon>Gunneridae</taxon>
        <taxon>Pentapetalae</taxon>
        <taxon>asterids</taxon>
        <taxon>Ericales</taxon>
        <taxon>Actinidiaceae</taxon>
        <taxon>Actinidia</taxon>
    </lineage>
</organism>
<feature type="transmembrane region" description="Helical" evidence="1">
    <location>
        <begin position="75"/>
        <end position="94"/>
    </location>
</feature>
<dbReference type="InParanoid" id="A0A2R6P5Y7"/>
<keyword evidence="1" id="KW-0812">Transmembrane</keyword>
<dbReference type="AlphaFoldDB" id="A0A2R6P5Y7"/>
<gene>
    <name evidence="2" type="ORF">CEY00_Acc31689</name>
</gene>
<dbReference type="EMBL" id="NKQK01000028">
    <property type="protein sequence ID" value="PSR86060.1"/>
    <property type="molecule type" value="Genomic_DNA"/>
</dbReference>
<evidence type="ECO:0000313" key="2">
    <source>
        <dbReference type="EMBL" id="PSR86060.1"/>
    </source>
</evidence>
<comment type="caution">
    <text evidence="2">The sequence shown here is derived from an EMBL/GenBank/DDBJ whole genome shotgun (WGS) entry which is preliminary data.</text>
</comment>
<reference evidence="2 3" key="1">
    <citation type="submission" date="2017-07" db="EMBL/GenBank/DDBJ databases">
        <title>An improved, manually edited Actinidia chinensis var. chinensis (kiwifruit) genome highlights the challenges associated with draft genomes and gene prediction in plants.</title>
        <authorList>
            <person name="Pilkington S."/>
            <person name="Crowhurst R."/>
            <person name="Hilario E."/>
            <person name="Nardozza S."/>
            <person name="Fraser L."/>
            <person name="Peng Y."/>
            <person name="Gunaseelan K."/>
            <person name="Simpson R."/>
            <person name="Tahir J."/>
            <person name="Deroles S."/>
            <person name="Templeton K."/>
            <person name="Luo Z."/>
            <person name="Davy M."/>
            <person name="Cheng C."/>
            <person name="Mcneilage M."/>
            <person name="Scaglione D."/>
            <person name="Liu Y."/>
            <person name="Zhang Q."/>
            <person name="Datson P."/>
            <person name="De Silva N."/>
            <person name="Gardiner S."/>
            <person name="Bassett H."/>
            <person name="Chagne D."/>
            <person name="Mccallum J."/>
            <person name="Dzierzon H."/>
            <person name="Deng C."/>
            <person name="Wang Y.-Y."/>
            <person name="Barron N."/>
            <person name="Manako K."/>
            <person name="Bowen J."/>
            <person name="Foster T."/>
            <person name="Erridge Z."/>
            <person name="Tiffin H."/>
            <person name="Waite C."/>
            <person name="Davies K."/>
            <person name="Grierson E."/>
            <person name="Laing W."/>
            <person name="Kirk R."/>
            <person name="Chen X."/>
            <person name="Wood M."/>
            <person name="Montefiori M."/>
            <person name="Brummell D."/>
            <person name="Schwinn K."/>
            <person name="Catanach A."/>
            <person name="Fullerton C."/>
            <person name="Li D."/>
            <person name="Meiyalaghan S."/>
            <person name="Nieuwenhuizen N."/>
            <person name="Read N."/>
            <person name="Prakash R."/>
            <person name="Hunter D."/>
            <person name="Zhang H."/>
            <person name="Mckenzie M."/>
            <person name="Knabel M."/>
            <person name="Harris A."/>
            <person name="Allan A."/>
            <person name="Chen A."/>
            <person name="Janssen B."/>
            <person name="Plunkett B."/>
            <person name="Dwamena C."/>
            <person name="Voogd C."/>
            <person name="Leif D."/>
            <person name="Lafferty D."/>
            <person name="Souleyre E."/>
            <person name="Varkonyi-Gasic E."/>
            <person name="Gambi F."/>
            <person name="Hanley J."/>
            <person name="Yao J.-L."/>
            <person name="Cheung J."/>
            <person name="David K."/>
            <person name="Warren B."/>
            <person name="Marsh K."/>
            <person name="Snowden K."/>
            <person name="Lin-Wang K."/>
            <person name="Brian L."/>
            <person name="Martinez-Sanchez M."/>
            <person name="Wang M."/>
            <person name="Ileperuma N."/>
            <person name="Macnee N."/>
            <person name="Campin R."/>
            <person name="Mcatee P."/>
            <person name="Drummond R."/>
            <person name="Espley R."/>
            <person name="Ireland H."/>
            <person name="Wu R."/>
            <person name="Atkinson R."/>
            <person name="Karunairetnam S."/>
            <person name="Bulley S."/>
            <person name="Chunkath S."/>
            <person name="Hanley Z."/>
            <person name="Storey R."/>
            <person name="Thrimawithana A."/>
            <person name="Thomson S."/>
            <person name="David C."/>
            <person name="Testolin R."/>
        </authorList>
    </citation>
    <scope>NUCLEOTIDE SEQUENCE [LARGE SCALE GENOMIC DNA]</scope>
    <source>
        <strain evidence="3">cv. Red5</strain>
        <tissue evidence="2">Young leaf</tissue>
    </source>
</reference>